<feature type="binding site" evidence="8">
    <location>
        <position position="48"/>
    </location>
    <ligand>
        <name>Zn(2+)</name>
        <dbReference type="ChEBI" id="CHEBI:29105"/>
    </ligand>
</feature>
<dbReference type="SUPFAM" id="SSF57716">
    <property type="entry name" value="Glucocorticoid receptor-like (DNA-binding domain)"/>
    <property type="match status" value="1"/>
</dbReference>
<dbReference type="PROSITE" id="PS50157">
    <property type="entry name" value="ZINC_FINGER_C2H2_2"/>
    <property type="match status" value="5"/>
</dbReference>
<evidence type="ECO:0000259" key="10">
    <source>
        <dbReference type="PROSITE" id="PS50157"/>
    </source>
</evidence>
<comment type="caution">
    <text evidence="12">The sequence shown here is derived from an EMBL/GenBank/DDBJ whole genome shotgun (WGS) entry which is preliminary data.</text>
</comment>
<dbReference type="InterPro" id="IPR013087">
    <property type="entry name" value="Znf_C2H2_type"/>
</dbReference>
<feature type="domain" description="ZAD" evidence="11">
    <location>
        <begin position="46"/>
        <end position="121"/>
    </location>
</feature>
<dbReference type="Pfam" id="PF07776">
    <property type="entry name" value="zf-AD"/>
    <property type="match status" value="1"/>
</dbReference>
<feature type="domain" description="C2H2-type" evidence="10">
    <location>
        <begin position="209"/>
        <end position="237"/>
    </location>
</feature>
<evidence type="ECO:0000256" key="9">
    <source>
        <dbReference type="SAM" id="MobiDB-lite"/>
    </source>
</evidence>
<protein>
    <submittedName>
        <fullName evidence="12">Uncharacterized protein</fullName>
    </submittedName>
</protein>
<evidence type="ECO:0000256" key="1">
    <source>
        <dbReference type="ARBA" id="ARBA00004123"/>
    </source>
</evidence>
<dbReference type="InterPro" id="IPR012934">
    <property type="entry name" value="Znf_AD"/>
</dbReference>
<evidence type="ECO:0000259" key="11">
    <source>
        <dbReference type="PROSITE" id="PS51915"/>
    </source>
</evidence>
<feature type="domain" description="C2H2-type" evidence="10">
    <location>
        <begin position="266"/>
        <end position="293"/>
    </location>
</feature>
<keyword evidence="3" id="KW-0677">Repeat</keyword>
<evidence type="ECO:0000256" key="7">
    <source>
        <dbReference type="PROSITE-ProRule" id="PRU00042"/>
    </source>
</evidence>
<organism evidence="12 13">
    <name type="scientific">Mythimna separata</name>
    <name type="common">Oriental armyworm</name>
    <name type="synonym">Pseudaletia separata</name>
    <dbReference type="NCBI Taxonomy" id="271217"/>
    <lineage>
        <taxon>Eukaryota</taxon>
        <taxon>Metazoa</taxon>
        <taxon>Ecdysozoa</taxon>
        <taxon>Arthropoda</taxon>
        <taxon>Hexapoda</taxon>
        <taxon>Insecta</taxon>
        <taxon>Pterygota</taxon>
        <taxon>Neoptera</taxon>
        <taxon>Endopterygota</taxon>
        <taxon>Lepidoptera</taxon>
        <taxon>Glossata</taxon>
        <taxon>Ditrysia</taxon>
        <taxon>Noctuoidea</taxon>
        <taxon>Noctuidae</taxon>
        <taxon>Noctuinae</taxon>
        <taxon>Hadenini</taxon>
        <taxon>Mythimna</taxon>
    </lineage>
</organism>
<dbReference type="SMART" id="SM00355">
    <property type="entry name" value="ZnF_C2H2"/>
    <property type="match status" value="6"/>
</dbReference>
<evidence type="ECO:0000256" key="8">
    <source>
        <dbReference type="PROSITE-ProRule" id="PRU01263"/>
    </source>
</evidence>
<dbReference type="GO" id="GO:0005634">
    <property type="term" value="C:nucleus"/>
    <property type="evidence" value="ECO:0007669"/>
    <property type="project" value="UniProtKB-SubCell"/>
</dbReference>
<feature type="binding site" evidence="8">
    <location>
        <position position="94"/>
    </location>
    <ligand>
        <name>Zn(2+)</name>
        <dbReference type="ChEBI" id="CHEBI:29105"/>
    </ligand>
</feature>
<dbReference type="GO" id="GO:0000981">
    <property type="term" value="F:DNA-binding transcription factor activity, RNA polymerase II-specific"/>
    <property type="evidence" value="ECO:0007669"/>
    <property type="project" value="TreeGrafter"/>
</dbReference>
<dbReference type="Gene3D" id="3.30.160.60">
    <property type="entry name" value="Classic Zinc Finger"/>
    <property type="match status" value="5"/>
</dbReference>
<dbReference type="PROSITE" id="PS51915">
    <property type="entry name" value="ZAD"/>
    <property type="match status" value="1"/>
</dbReference>
<keyword evidence="4 7" id="KW-0863">Zinc-finger</keyword>
<dbReference type="SUPFAM" id="SSF57667">
    <property type="entry name" value="beta-beta-alpha zinc fingers"/>
    <property type="match status" value="3"/>
</dbReference>
<gene>
    <name evidence="12" type="ORF">PYW07_007586</name>
</gene>
<dbReference type="InterPro" id="IPR036236">
    <property type="entry name" value="Znf_C2H2_sf"/>
</dbReference>
<dbReference type="Pfam" id="PF00096">
    <property type="entry name" value="zf-C2H2"/>
    <property type="match status" value="5"/>
</dbReference>
<evidence type="ECO:0000256" key="3">
    <source>
        <dbReference type="ARBA" id="ARBA00022737"/>
    </source>
</evidence>
<evidence type="ECO:0000313" key="13">
    <source>
        <dbReference type="Proteomes" id="UP001231518"/>
    </source>
</evidence>
<proteinExistence type="predicted"/>
<evidence type="ECO:0000256" key="2">
    <source>
        <dbReference type="ARBA" id="ARBA00022723"/>
    </source>
</evidence>
<dbReference type="FunFam" id="3.30.160.60:FF:000065">
    <property type="entry name" value="B-cell CLL/lymphoma 6, member B"/>
    <property type="match status" value="1"/>
</dbReference>
<name>A0AAD7YR41_MYTSE</name>
<evidence type="ECO:0000313" key="12">
    <source>
        <dbReference type="EMBL" id="KAJ8723606.1"/>
    </source>
</evidence>
<evidence type="ECO:0000256" key="6">
    <source>
        <dbReference type="ARBA" id="ARBA00023242"/>
    </source>
</evidence>
<keyword evidence="2 8" id="KW-0479">Metal-binding</keyword>
<feature type="domain" description="C2H2-type" evidence="10">
    <location>
        <begin position="293"/>
        <end position="320"/>
    </location>
</feature>
<dbReference type="PROSITE" id="PS00028">
    <property type="entry name" value="ZINC_FINGER_C2H2_1"/>
    <property type="match status" value="3"/>
</dbReference>
<keyword evidence="13" id="KW-1185">Reference proteome</keyword>
<feature type="domain" description="C2H2-type" evidence="10">
    <location>
        <begin position="321"/>
        <end position="347"/>
    </location>
</feature>
<comment type="subcellular location">
    <subcellularLocation>
        <location evidence="1">Nucleus</location>
    </subcellularLocation>
</comment>
<dbReference type="FunFam" id="3.30.160.60:FF:000100">
    <property type="entry name" value="Zinc finger 45-like"/>
    <property type="match status" value="1"/>
</dbReference>
<keyword evidence="5 8" id="KW-0862">Zinc</keyword>
<dbReference type="GO" id="GO:0008270">
    <property type="term" value="F:zinc ion binding"/>
    <property type="evidence" value="ECO:0007669"/>
    <property type="project" value="UniProtKB-UniRule"/>
</dbReference>
<keyword evidence="6" id="KW-0539">Nucleus</keyword>
<dbReference type="PANTHER" id="PTHR24394">
    <property type="entry name" value="ZINC FINGER PROTEIN"/>
    <property type="match status" value="1"/>
</dbReference>
<dbReference type="AlphaFoldDB" id="A0AAD7YR41"/>
<evidence type="ECO:0000256" key="4">
    <source>
        <dbReference type="ARBA" id="ARBA00022771"/>
    </source>
</evidence>
<dbReference type="EMBL" id="JARGEI010000011">
    <property type="protein sequence ID" value="KAJ8723606.1"/>
    <property type="molecule type" value="Genomic_DNA"/>
</dbReference>
<accession>A0AAD7YR41</accession>
<dbReference type="SMART" id="SM00868">
    <property type="entry name" value="zf-AD"/>
    <property type="match status" value="1"/>
</dbReference>
<reference evidence="12" key="1">
    <citation type="submission" date="2023-03" db="EMBL/GenBank/DDBJ databases">
        <title>Chromosome-level genomes of two armyworms, Mythimna separata and Mythimna loreyi, provide insights into the biosynthesis and reception of sex pheromones.</title>
        <authorList>
            <person name="Zhao H."/>
        </authorList>
    </citation>
    <scope>NUCLEOTIDE SEQUENCE</scope>
    <source>
        <strain evidence="12">BeijingLab</strain>
        <tissue evidence="12">Pupa</tissue>
    </source>
</reference>
<dbReference type="Proteomes" id="UP001231518">
    <property type="component" value="Chromosome 20"/>
</dbReference>
<feature type="binding site" evidence="8">
    <location>
        <position position="51"/>
    </location>
    <ligand>
        <name>Zn(2+)</name>
        <dbReference type="ChEBI" id="CHEBI:29105"/>
    </ligand>
</feature>
<feature type="domain" description="C2H2-type" evidence="10">
    <location>
        <begin position="238"/>
        <end position="265"/>
    </location>
</feature>
<evidence type="ECO:0000256" key="5">
    <source>
        <dbReference type="ARBA" id="ARBA00022833"/>
    </source>
</evidence>
<feature type="region of interest" description="Disordered" evidence="9">
    <location>
        <begin position="122"/>
        <end position="159"/>
    </location>
</feature>
<sequence length="368" mass="41231">MNNETEHIFLLNPAPSESTAPTQGLGTLEQPPVSQVNLDNVKDFSHVCRTCATITEFVMPIFADEGLQNNLADKIHKHLPIKVCKGDELPLVVCYQCASTLLAWHELVQCCMQADAALRAKLRSSQRKTNRPSIKPSTSIEEDTESKTVVPDEENLQEDDKTKIEMIEKPEFTISEDGKRYAKCGVCQKSVSVGGWSRHRRAHAGERRHSCHACGLAFNDSGNLARHARAVHAQQRPHACPTCHKTFSRKSHLEDHVKSHSESRTFVCDVCGKGSKSSAALRMHARTHWALRFACVQCGARFKRRGELRAHVSVHTGERAHACRCGKAFRLRSQLTAHQRLHQKAQLDETGDLYDDSNVPEICDEEMQ</sequence>
<feature type="binding site" evidence="8">
    <location>
        <position position="97"/>
    </location>
    <ligand>
        <name>Zn(2+)</name>
        <dbReference type="ChEBI" id="CHEBI:29105"/>
    </ligand>
</feature>
<dbReference type="PANTHER" id="PTHR24394:SF29">
    <property type="entry name" value="MYONEURIN"/>
    <property type="match status" value="1"/>
</dbReference>
<dbReference type="Gene3D" id="3.40.1800.20">
    <property type="match status" value="1"/>
</dbReference>